<dbReference type="OrthoDB" id="9020461at2"/>
<organism evidence="1 2">
    <name type="scientific">Burkholderia ubonensis</name>
    <dbReference type="NCBI Taxonomy" id="101571"/>
    <lineage>
        <taxon>Bacteria</taxon>
        <taxon>Pseudomonadati</taxon>
        <taxon>Pseudomonadota</taxon>
        <taxon>Betaproteobacteria</taxon>
        <taxon>Burkholderiales</taxon>
        <taxon>Burkholderiaceae</taxon>
        <taxon>Burkholderia</taxon>
        <taxon>Burkholderia cepacia complex</taxon>
    </lineage>
</organism>
<dbReference type="AlphaFoldDB" id="A0A107EV95"/>
<accession>A0A107EV95</accession>
<protein>
    <submittedName>
        <fullName evidence="1">Uncharacterized protein</fullName>
    </submittedName>
</protein>
<comment type="caution">
    <text evidence="1">The sequence shown here is derived from an EMBL/GenBank/DDBJ whole genome shotgun (WGS) entry which is preliminary data.</text>
</comment>
<evidence type="ECO:0000313" key="1">
    <source>
        <dbReference type="EMBL" id="KWE11026.1"/>
    </source>
</evidence>
<reference evidence="1 2" key="1">
    <citation type="submission" date="2015-11" db="EMBL/GenBank/DDBJ databases">
        <title>Expanding the genomic diversity of Burkholderia species for the development of highly accurate diagnostics.</title>
        <authorList>
            <person name="Sahl J."/>
            <person name="Keim P."/>
            <person name="Wagner D."/>
        </authorList>
    </citation>
    <scope>NUCLEOTIDE SEQUENCE [LARGE SCALE GENOMIC DNA]</scope>
    <source>
        <strain evidence="1 2">MSMB2167WGS</strain>
    </source>
</reference>
<name>A0A107EV95_9BURK</name>
<dbReference type="EMBL" id="LPIX01000015">
    <property type="protein sequence ID" value="KWE11026.1"/>
    <property type="molecule type" value="Genomic_DNA"/>
</dbReference>
<proteinExistence type="predicted"/>
<dbReference type="RefSeq" id="WP_060322504.1">
    <property type="nucleotide sequence ID" value="NZ_LPIU01000052.1"/>
</dbReference>
<evidence type="ECO:0000313" key="2">
    <source>
        <dbReference type="Proteomes" id="UP000062998"/>
    </source>
</evidence>
<gene>
    <name evidence="1" type="ORF">WL73_33315</name>
</gene>
<sequence>MTALFYLQDSRSFVGNDVMWWADPDGYTTDLRKARLFTRGDAQQHHNTRETDILWPKEYIDAKTRPAVDVQYIRRDEALRGTGIVLQPKRKLPRAYTLNCSGCGRFVSDRQRYLENCRHCGADNRP</sequence>
<dbReference type="Proteomes" id="UP000062998">
    <property type="component" value="Unassembled WGS sequence"/>
</dbReference>